<dbReference type="InterPro" id="IPR007780">
    <property type="entry name" value="NAD_Glu_DH_bac"/>
</dbReference>
<name>A0AB39YEK7_9ACTN</name>
<feature type="region of interest" description="Disordered" evidence="1">
    <location>
        <begin position="66"/>
        <end position="96"/>
    </location>
</feature>
<proteinExistence type="predicted"/>
<evidence type="ECO:0000313" key="3">
    <source>
        <dbReference type="EMBL" id="XDV68510.1"/>
    </source>
</evidence>
<feature type="compositionally biased region" description="Polar residues" evidence="1">
    <location>
        <begin position="73"/>
        <end position="86"/>
    </location>
</feature>
<dbReference type="Pfam" id="PF21075">
    <property type="entry name" value="GDH_ACT1"/>
    <property type="match status" value="1"/>
</dbReference>
<dbReference type="GO" id="GO:0006538">
    <property type="term" value="P:L-glutamate catabolic process"/>
    <property type="evidence" value="ECO:0007669"/>
    <property type="project" value="InterPro"/>
</dbReference>
<dbReference type="InterPro" id="IPR024727">
    <property type="entry name" value="NAD_Glu_DH_N_ACT1"/>
</dbReference>
<feature type="region of interest" description="Disordered" evidence="1">
    <location>
        <begin position="1"/>
        <end position="20"/>
    </location>
</feature>
<feature type="domain" description="NAD-glutamate dehydrogenase N-terminal ACT1" evidence="2">
    <location>
        <begin position="2"/>
        <end position="69"/>
    </location>
</feature>
<accession>A0AB39YEK7</accession>
<organism evidence="3">
    <name type="scientific">Streptomyces sp. R33</name>
    <dbReference type="NCBI Taxonomy" id="3238629"/>
    <lineage>
        <taxon>Bacteria</taxon>
        <taxon>Bacillati</taxon>
        <taxon>Actinomycetota</taxon>
        <taxon>Actinomycetes</taxon>
        <taxon>Kitasatosporales</taxon>
        <taxon>Streptomycetaceae</taxon>
        <taxon>Streptomyces</taxon>
    </lineage>
</organism>
<dbReference type="AlphaFoldDB" id="A0AB39YEK7"/>
<reference evidence="3" key="1">
    <citation type="submission" date="2024-08" db="EMBL/GenBank/DDBJ databases">
        <authorList>
            <person name="Yu S.T."/>
        </authorList>
    </citation>
    <scope>NUCLEOTIDE SEQUENCE</scope>
    <source>
        <strain evidence="3">R33</strain>
    </source>
</reference>
<evidence type="ECO:0000256" key="1">
    <source>
        <dbReference type="SAM" id="MobiDB-lite"/>
    </source>
</evidence>
<protein>
    <recommendedName>
        <fullName evidence="2">NAD-glutamate dehydrogenase N-terminal ACT1 domain-containing protein</fullName>
    </recommendedName>
</protein>
<dbReference type="PANTHER" id="PTHR43403:SF1">
    <property type="entry name" value="NAD-SPECIFIC GLUTAMATE DEHYDROGENASE"/>
    <property type="match status" value="1"/>
</dbReference>
<feature type="compositionally biased region" description="Polar residues" evidence="1">
    <location>
        <begin position="7"/>
        <end position="18"/>
    </location>
</feature>
<sequence>MRLRTPTVEQNGRTSSHSVAAVVTDDMPFLLGSVTNEPSRQGRGIHVVIHPQVVVRDDVTGAIVRRGIETPHSPDTSGTSPRSTTPCRVHTGAGRY</sequence>
<dbReference type="PANTHER" id="PTHR43403">
    <property type="entry name" value="NAD-SPECIFIC GLUTAMATE DEHYDROGENASE"/>
    <property type="match status" value="1"/>
</dbReference>
<dbReference type="EMBL" id="CP165727">
    <property type="protein sequence ID" value="XDV68510.1"/>
    <property type="molecule type" value="Genomic_DNA"/>
</dbReference>
<dbReference type="GO" id="GO:0004069">
    <property type="term" value="F:L-aspartate:2-oxoglutarate aminotransferase activity"/>
    <property type="evidence" value="ECO:0007669"/>
    <property type="project" value="InterPro"/>
</dbReference>
<dbReference type="GO" id="GO:0004352">
    <property type="term" value="F:glutamate dehydrogenase (NAD+) activity"/>
    <property type="evidence" value="ECO:0007669"/>
    <property type="project" value="InterPro"/>
</dbReference>
<gene>
    <name evidence="3" type="ORF">AB5J51_39270</name>
</gene>
<evidence type="ECO:0000259" key="2">
    <source>
        <dbReference type="Pfam" id="PF21075"/>
    </source>
</evidence>